<comment type="subcellular location">
    <subcellularLocation>
        <location evidence="4">Secreted</location>
        <location evidence="4">Extracellular space</location>
        <location evidence="4">Apoplast</location>
    </subcellularLocation>
</comment>
<keyword evidence="4" id="KW-0052">Apoplast</keyword>
<proteinExistence type="inferred from homology"/>
<dbReference type="EMBL" id="AYRZ02000020">
    <property type="protein sequence ID" value="PHT64004.1"/>
    <property type="molecule type" value="Genomic_DNA"/>
</dbReference>
<keyword evidence="4" id="KW-0732">Signal</keyword>
<reference evidence="5 6" key="2">
    <citation type="journal article" date="2017" name="Genome Biol.">
        <title>New reference genome sequences of hot pepper reveal the massive evolution of plant disease-resistance genes by retroduplication.</title>
        <authorList>
            <person name="Kim S."/>
            <person name="Park J."/>
            <person name="Yeom S.I."/>
            <person name="Kim Y.M."/>
            <person name="Seo E."/>
            <person name="Kim K.T."/>
            <person name="Kim M.S."/>
            <person name="Lee J.M."/>
            <person name="Cheong K."/>
            <person name="Shin H.S."/>
            <person name="Kim S.B."/>
            <person name="Han K."/>
            <person name="Lee J."/>
            <person name="Park M."/>
            <person name="Lee H.A."/>
            <person name="Lee H.Y."/>
            <person name="Lee Y."/>
            <person name="Oh S."/>
            <person name="Lee J.H."/>
            <person name="Choi E."/>
            <person name="Choi E."/>
            <person name="Lee S.E."/>
            <person name="Jeon J."/>
            <person name="Kim H."/>
            <person name="Choi G."/>
            <person name="Song H."/>
            <person name="Lee J."/>
            <person name="Lee S.C."/>
            <person name="Kwon J.K."/>
            <person name="Lee H.Y."/>
            <person name="Koo N."/>
            <person name="Hong Y."/>
            <person name="Kim R.W."/>
            <person name="Kang W.H."/>
            <person name="Huh J.H."/>
            <person name="Kang B.C."/>
            <person name="Yang T.J."/>
            <person name="Lee Y.H."/>
            <person name="Bennetzen J.L."/>
            <person name="Choi D."/>
        </authorList>
    </citation>
    <scope>NUCLEOTIDE SEQUENCE [LARGE SCALE GENOMIC DNA]</scope>
    <source>
        <strain evidence="6">cv. CM334</strain>
    </source>
</reference>
<comment type="function">
    <text evidence="4">Dirigent proteins impart stereoselectivity on the phenoxy radical-coupling reaction, yielding optically active lignans from two molecules of coniferyl alcohol in the biosynthesis of lignans, flavonolignans, and alkaloids and thus plays a central role in plant secondary metabolism.</text>
</comment>
<dbReference type="Gramene" id="PHT64004">
    <property type="protein sequence ID" value="PHT64004"/>
    <property type="gene ID" value="T459_32105"/>
</dbReference>
<dbReference type="PANTHER" id="PTHR21495">
    <property type="entry name" value="NUCLEOPORIN-RELATED"/>
    <property type="match status" value="1"/>
</dbReference>
<dbReference type="GO" id="GO:0009699">
    <property type="term" value="P:phenylpropanoid biosynthetic process"/>
    <property type="evidence" value="ECO:0007669"/>
    <property type="project" value="UniProtKB-ARBA"/>
</dbReference>
<protein>
    <recommendedName>
        <fullName evidence="4">Dirigent protein</fullName>
    </recommendedName>
</protein>
<dbReference type="OrthoDB" id="1864232at2759"/>
<dbReference type="InterPro" id="IPR044859">
    <property type="entry name" value="Allene_oxi_cyc_Dirigent"/>
</dbReference>
<name>A0A1U8HG96_CAPAN</name>
<accession>A0A1U8HG96</accession>
<dbReference type="AlphaFoldDB" id="A0A1U8HG96"/>
<evidence type="ECO:0000256" key="3">
    <source>
        <dbReference type="ARBA" id="ARBA00022525"/>
    </source>
</evidence>
<evidence type="ECO:0000313" key="5">
    <source>
        <dbReference type="EMBL" id="PHT64004.1"/>
    </source>
</evidence>
<evidence type="ECO:0000313" key="6">
    <source>
        <dbReference type="Proteomes" id="UP000222542"/>
    </source>
</evidence>
<feature type="signal peptide" evidence="4">
    <location>
        <begin position="1"/>
        <end position="26"/>
    </location>
</feature>
<keyword evidence="6" id="KW-1185">Reference proteome</keyword>
<keyword evidence="3 4" id="KW-0964">Secreted</keyword>
<dbReference type="GO" id="GO:0048046">
    <property type="term" value="C:apoplast"/>
    <property type="evidence" value="ECO:0007669"/>
    <property type="project" value="UniProtKB-SubCell"/>
</dbReference>
<reference evidence="5 6" key="1">
    <citation type="journal article" date="2014" name="Nat. Genet.">
        <title>Genome sequence of the hot pepper provides insights into the evolution of pungency in Capsicum species.</title>
        <authorList>
            <person name="Kim S."/>
            <person name="Park M."/>
            <person name="Yeom S.I."/>
            <person name="Kim Y.M."/>
            <person name="Lee J.M."/>
            <person name="Lee H.A."/>
            <person name="Seo E."/>
            <person name="Choi J."/>
            <person name="Cheong K."/>
            <person name="Kim K.T."/>
            <person name="Jung K."/>
            <person name="Lee G.W."/>
            <person name="Oh S.K."/>
            <person name="Bae C."/>
            <person name="Kim S.B."/>
            <person name="Lee H.Y."/>
            <person name="Kim S.Y."/>
            <person name="Kim M.S."/>
            <person name="Kang B.C."/>
            <person name="Jo Y.D."/>
            <person name="Yang H.B."/>
            <person name="Jeong H.J."/>
            <person name="Kang W.H."/>
            <person name="Kwon J.K."/>
            <person name="Shin C."/>
            <person name="Lim J.Y."/>
            <person name="Park J.H."/>
            <person name="Huh J.H."/>
            <person name="Kim J.S."/>
            <person name="Kim B.D."/>
            <person name="Cohen O."/>
            <person name="Paran I."/>
            <person name="Suh M.C."/>
            <person name="Lee S.B."/>
            <person name="Kim Y.K."/>
            <person name="Shin Y."/>
            <person name="Noh S.J."/>
            <person name="Park J."/>
            <person name="Seo Y.S."/>
            <person name="Kwon S.Y."/>
            <person name="Kim H.A."/>
            <person name="Park J.M."/>
            <person name="Kim H.J."/>
            <person name="Choi S.B."/>
            <person name="Bosland P.W."/>
            <person name="Reeves G."/>
            <person name="Jo S.H."/>
            <person name="Lee B.W."/>
            <person name="Cho H.T."/>
            <person name="Choi H.S."/>
            <person name="Lee M.S."/>
            <person name="Yu Y."/>
            <person name="Do Choi Y."/>
            <person name="Park B.S."/>
            <person name="van Deynze A."/>
            <person name="Ashrafi H."/>
            <person name="Hill T."/>
            <person name="Kim W.T."/>
            <person name="Pai H.S."/>
            <person name="Ahn H.K."/>
            <person name="Yeam I."/>
            <person name="Giovannoni J.J."/>
            <person name="Rose J.K."/>
            <person name="Sorensen I."/>
            <person name="Lee S.J."/>
            <person name="Kim R.W."/>
            <person name="Choi I.Y."/>
            <person name="Choi B.S."/>
            <person name="Lim J.S."/>
            <person name="Lee Y.H."/>
            <person name="Choi D."/>
        </authorList>
    </citation>
    <scope>NUCLEOTIDE SEQUENCE [LARGE SCALE GENOMIC DNA]</scope>
    <source>
        <strain evidence="6">cv. CM334</strain>
    </source>
</reference>
<gene>
    <name evidence="5" type="ORF">T459_32105</name>
</gene>
<dbReference type="STRING" id="4072.A0A1U8HG96"/>
<evidence type="ECO:0000256" key="2">
    <source>
        <dbReference type="ARBA" id="ARBA00011738"/>
    </source>
</evidence>
<feature type="chain" id="PRO_5013979331" description="Dirigent protein" evidence="4">
    <location>
        <begin position="27"/>
        <end position="210"/>
    </location>
</feature>
<comment type="caution">
    <text evidence="5">The sequence shown here is derived from an EMBL/GenBank/DDBJ whole genome shotgun (WGS) entry which is preliminary data.</text>
</comment>
<dbReference type="InterPro" id="IPR004265">
    <property type="entry name" value="Dirigent"/>
</dbReference>
<evidence type="ECO:0000256" key="4">
    <source>
        <dbReference type="RuleBase" id="RU363099"/>
    </source>
</evidence>
<evidence type="ECO:0000256" key="1">
    <source>
        <dbReference type="ARBA" id="ARBA00010746"/>
    </source>
</evidence>
<dbReference type="Gene3D" id="2.40.480.10">
    <property type="entry name" value="Allene oxide cyclase-like"/>
    <property type="match status" value="1"/>
</dbReference>
<dbReference type="Proteomes" id="UP000222542">
    <property type="component" value="Unassembled WGS sequence"/>
</dbReference>
<dbReference type="KEGG" id="cann:107880033"/>
<comment type="subunit">
    <text evidence="2 4">Homodimer.</text>
</comment>
<dbReference type="Pfam" id="PF03018">
    <property type="entry name" value="Dirigent"/>
    <property type="match status" value="1"/>
</dbReference>
<organism evidence="5 6">
    <name type="scientific">Capsicum annuum</name>
    <name type="common">Capsicum pepper</name>
    <dbReference type="NCBI Taxonomy" id="4072"/>
    <lineage>
        <taxon>Eukaryota</taxon>
        <taxon>Viridiplantae</taxon>
        <taxon>Streptophyta</taxon>
        <taxon>Embryophyta</taxon>
        <taxon>Tracheophyta</taxon>
        <taxon>Spermatophyta</taxon>
        <taxon>Magnoliopsida</taxon>
        <taxon>eudicotyledons</taxon>
        <taxon>Gunneridae</taxon>
        <taxon>Pentapetalae</taxon>
        <taxon>asterids</taxon>
        <taxon>lamiids</taxon>
        <taxon>Solanales</taxon>
        <taxon>Solanaceae</taxon>
        <taxon>Solanoideae</taxon>
        <taxon>Capsiceae</taxon>
        <taxon>Capsicum</taxon>
    </lineage>
</organism>
<comment type="similarity">
    <text evidence="1 4">Belongs to the plant dirigent protein family.</text>
</comment>
<sequence>MVSVREAMGTVILIVAMTIFIRVAEGQGQESWAKRVDTGKKVVTTLQFYFHDTPSGPNPSVVPIAQAAGTINTTTMFGVLNMLDDLLTVGPNPTSKIVGRAGGLYGFASQTDLNLIMVMSFWFTDGIYQGSSLSLLSLYPVMNPVRSWVCSGSNLFAQFYYCNFWIQCYHCHICLISSLLSLCWNSVSRSVYTISIKFQSPSIRYQINLI</sequence>